<dbReference type="AlphaFoldDB" id="A0A6A4RHK3"/>
<dbReference type="RefSeq" id="WP_158978761.1">
    <property type="nucleotide sequence ID" value="NZ_WSFO01000004.1"/>
</dbReference>
<organism evidence="2 3">
    <name type="scientific">Parasedimentitalea maritima</name>
    <dbReference type="NCBI Taxonomy" id="2578117"/>
    <lineage>
        <taxon>Bacteria</taxon>
        <taxon>Pseudomonadati</taxon>
        <taxon>Pseudomonadota</taxon>
        <taxon>Alphaproteobacteria</taxon>
        <taxon>Rhodobacterales</taxon>
        <taxon>Paracoccaceae</taxon>
        <taxon>Parasedimentitalea</taxon>
    </lineage>
</organism>
<evidence type="ECO:0000313" key="3">
    <source>
        <dbReference type="Proteomes" id="UP000441586"/>
    </source>
</evidence>
<proteinExistence type="predicted"/>
<protein>
    <submittedName>
        <fullName evidence="2">Uncharacterized protein</fullName>
    </submittedName>
</protein>
<feature type="compositionally biased region" description="Low complexity" evidence="1">
    <location>
        <begin position="113"/>
        <end position="125"/>
    </location>
</feature>
<feature type="region of interest" description="Disordered" evidence="1">
    <location>
        <begin position="21"/>
        <end position="43"/>
    </location>
</feature>
<evidence type="ECO:0000313" key="2">
    <source>
        <dbReference type="EMBL" id="KAE9630460.1"/>
    </source>
</evidence>
<name>A0A6A4RHK3_9RHOB</name>
<dbReference type="EMBL" id="WSFO01000004">
    <property type="protein sequence ID" value="KAE9630460.1"/>
    <property type="molecule type" value="Genomic_DNA"/>
</dbReference>
<gene>
    <name evidence="2" type="ORF">GP644_08645</name>
</gene>
<evidence type="ECO:0000256" key="1">
    <source>
        <dbReference type="SAM" id="MobiDB-lite"/>
    </source>
</evidence>
<accession>A0A6A4RHK3</accession>
<dbReference type="Proteomes" id="UP000441586">
    <property type="component" value="Unassembled WGS sequence"/>
</dbReference>
<comment type="caution">
    <text evidence="2">The sequence shown here is derived from an EMBL/GenBank/DDBJ whole genome shotgun (WGS) entry which is preliminary data.</text>
</comment>
<feature type="region of interest" description="Disordered" evidence="1">
    <location>
        <begin position="83"/>
        <end position="178"/>
    </location>
</feature>
<reference evidence="2 3" key="1">
    <citation type="submission" date="2019-12" db="EMBL/GenBank/DDBJ databases">
        <authorList>
            <person name="Zhang Y.-J."/>
        </authorList>
    </citation>
    <scope>NUCLEOTIDE SEQUENCE [LARGE SCALE GENOMIC DNA]</scope>
    <source>
        <strain evidence="2 3">H18S-6</strain>
    </source>
</reference>
<sequence>MSEPVTHAEIEDVLSSIRRLVSDDGRSSAPVADRPVEPTQKPAARLVLTPSLRVADKALDAVEDIGSRESAHKLDAYHLVDAESEDTSAQAITEAGGTPTDESLAGSLDLQQAASVSSEEPSAEAFNIEPAEVEPVQAAQPDTILQTQELAPAEPSTDAPQAEQVEPDDAPWRDPDATLYAAAGVAETPATDGSAALGDDKSSFSFADKIAALEAAIGQTEEQWEPDGETDEEYSGTAVETLDWEDLEEDAAEPGVSAADDVVEASPQFTASPEVVTPEADPLNAAHLAEQAVADEVLGDFAADEAIMDEETLRELVADIVREELQGALGERITRNVRKLVRREIHRALAVQDLS</sequence>